<protein>
    <submittedName>
        <fullName evidence="1">Uncharacterized protein</fullName>
    </submittedName>
</protein>
<sequence length="60" mass="7013">MIKESLVQREGWNLEAWRYTDAYSCDSSQHSRLTHEMNGLISSPETMNEYLTVAANIDYR</sequence>
<name>A0A402A9X8_9CHLR</name>
<accession>A0A402A9X8</accession>
<evidence type="ECO:0000313" key="2">
    <source>
        <dbReference type="Proteomes" id="UP000287352"/>
    </source>
</evidence>
<gene>
    <name evidence="1" type="ORF">KTT_58220</name>
</gene>
<organism evidence="1 2">
    <name type="scientific">Tengunoibacter tsumagoiensis</name>
    <dbReference type="NCBI Taxonomy" id="2014871"/>
    <lineage>
        <taxon>Bacteria</taxon>
        <taxon>Bacillati</taxon>
        <taxon>Chloroflexota</taxon>
        <taxon>Ktedonobacteria</taxon>
        <taxon>Ktedonobacterales</taxon>
        <taxon>Dictyobacteraceae</taxon>
        <taxon>Tengunoibacter</taxon>
    </lineage>
</organism>
<evidence type="ECO:0000313" key="1">
    <source>
        <dbReference type="EMBL" id="GCE15963.1"/>
    </source>
</evidence>
<proteinExistence type="predicted"/>
<dbReference type="AlphaFoldDB" id="A0A402A9X8"/>
<dbReference type="EMBL" id="BIFR01000002">
    <property type="protein sequence ID" value="GCE15963.1"/>
    <property type="molecule type" value="Genomic_DNA"/>
</dbReference>
<reference evidence="2" key="1">
    <citation type="submission" date="2018-12" db="EMBL/GenBank/DDBJ databases">
        <title>Tengunoibacter tsumagoiensis gen. nov., sp. nov., Dictyobacter kobayashii sp. nov., D. alpinus sp. nov., and D. joshuensis sp. nov. and description of Dictyobacteraceae fam. nov. within the order Ktedonobacterales isolated from Tengu-no-mugimeshi.</title>
        <authorList>
            <person name="Wang C.M."/>
            <person name="Zheng Y."/>
            <person name="Sakai Y."/>
            <person name="Toyoda A."/>
            <person name="Minakuchi Y."/>
            <person name="Abe K."/>
            <person name="Yokota A."/>
            <person name="Yabe S."/>
        </authorList>
    </citation>
    <scope>NUCLEOTIDE SEQUENCE [LARGE SCALE GENOMIC DNA]</scope>
    <source>
        <strain evidence="2">Uno3</strain>
    </source>
</reference>
<keyword evidence="2" id="KW-1185">Reference proteome</keyword>
<dbReference type="Proteomes" id="UP000287352">
    <property type="component" value="Unassembled WGS sequence"/>
</dbReference>
<comment type="caution">
    <text evidence="1">The sequence shown here is derived from an EMBL/GenBank/DDBJ whole genome shotgun (WGS) entry which is preliminary data.</text>
</comment>